<feature type="transmembrane region" description="Helical" evidence="5">
    <location>
        <begin position="251"/>
        <end position="268"/>
    </location>
</feature>
<feature type="transmembrane region" description="Helical" evidence="5">
    <location>
        <begin position="223"/>
        <end position="239"/>
    </location>
</feature>
<evidence type="ECO:0000313" key="7">
    <source>
        <dbReference type="EMBL" id="UTT63003.1"/>
    </source>
</evidence>
<feature type="transmembrane region" description="Helical" evidence="5">
    <location>
        <begin position="40"/>
        <end position="60"/>
    </location>
</feature>
<feature type="transmembrane region" description="Helical" evidence="5">
    <location>
        <begin position="370"/>
        <end position="386"/>
    </location>
</feature>
<feature type="transmembrane region" description="Helical" evidence="5">
    <location>
        <begin position="338"/>
        <end position="363"/>
    </location>
</feature>
<accession>A0ABY5FY77</accession>
<protein>
    <submittedName>
        <fullName evidence="7">Exopolysaccharide production protein</fullName>
    </submittedName>
</protein>
<feature type="transmembrane region" description="Helical" evidence="5">
    <location>
        <begin position="169"/>
        <end position="191"/>
    </location>
</feature>
<dbReference type="Proteomes" id="UP001060039">
    <property type="component" value="Chromosome"/>
</dbReference>
<dbReference type="Pfam" id="PF04932">
    <property type="entry name" value="Wzy_C"/>
    <property type="match status" value="1"/>
</dbReference>
<proteinExistence type="predicted"/>
<comment type="subcellular location">
    <subcellularLocation>
        <location evidence="1">Membrane</location>
        <topology evidence="1">Multi-pass membrane protein</topology>
    </subcellularLocation>
</comment>
<evidence type="ECO:0000259" key="6">
    <source>
        <dbReference type="Pfam" id="PF04932"/>
    </source>
</evidence>
<evidence type="ECO:0000256" key="4">
    <source>
        <dbReference type="ARBA" id="ARBA00023136"/>
    </source>
</evidence>
<evidence type="ECO:0000256" key="1">
    <source>
        <dbReference type="ARBA" id="ARBA00004141"/>
    </source>
</evidence>
<feature type="transmembrane region" description="Helical" evidence="5">
    <location>
        <begin position="198"/>
        <end position="217"/>
    </location>
</feature>
<dbReference type="RefSeq" id="WP_255160136.1">
    <property type="nucleotide sequence ID" value="NZ_CP101497.1"/>
</dbReference>
<evidence type="ECO:0000313" key="8">
    <source>
        <dbReference type="Proteomes" id="UP001060039"/>
    </source>
</evidence>
<dbReference type="InterPro" id="IPR007016">
    <property type="entry name" value="O-antigen_ligase-rel_domated"/>
</dbReference>
<keyword evidence="8" id="KW-1185">Reference proteome</keyword>
<feature type="transmembrane region" description="Helical" evidence="5">
    <location>
        <begin position="129"/>
        <end position="149"/>
    </location>
</feature>
<feature type="transmembrane region" description="Helical" evidence="5">
    <location>
        <begin position="392"/>
        <end position="410"/>
    </location>
</feature>
<feature type="domain" description="O-antigen ligase-related" evidence="6">
    <location>
        <begin position="207"/>
        <end position="351"/>
    </location>
</feature>
<keyword evidence="4 5" id="KW-0472">Membrane</keyword>
<feature type="transmembrane region" description="Helical" evidence="5">
    <location>
        <begin position="96"/>
        <end position="117"/>
    </location>
</feature>
<organism evidence="7 8">
    <name type="scientific">Microcella humidisoli</name>
    <dbReference type="NCBI Taxonomy" id="2963406"/>
    <lineage>
        <taxon>Bacteria</taxon>
        <taxon>Bacillati</taxon>
        <taxon>Actinomycetota</taxon>
        <taxon>Actinomycetes</taxon>
        <taxon>Micrococcales</taxon>
        <taxon>Microbacteriaceae</taxon>
        <taxon>Microcella</taxon>
    </lineage>
</organism>
<dbReference type="PANTHER" id="PTHR37422">
    <property type="entry name" value="TEICHURONIC ACID BIOSYNTHESIS PROTEIN TUAE"/>
    <property type="match status" value="1"/>
</dbReference>
<evidence type="ECO:0000256" key="2">
    <source>
        <dbReference type="ARBA" id="ARBA00022692"/>
    </source>
</evidence>
<keyword evidence="2 5" id="KW-0812">Transmembrane</keyword>
<sequence length="420" mass="44640">MKPDALAAARTLLGSPRVTQALTEAIVGVALVTHAVRALVGWPGTIAIIAALVVLASASLASQPERTEWRGVLPLSLLALFSLLTVSIIWSQYTWATVGGIAYALAFGFLGVYIALVRDLIQLVRAVGNALRVILTASFVLEILSGVILDTPFTWIGITGDLALGGPVQGLAGTRNALGFLGALAVLSFWIEFRTRSVSRALTAYSLTLAAATIVLARSPVSLLVLLAVLVTGLALVVIRRQQPLARRATQSALLVAAAVFALIAWVFRSALISVVDAAADVAVRTSVWGSVRALIDQQPVLGWGWVGPWPTEVYPFSSVRSSSGFQPDSALNAYGDIWLQLGLAGLIVLVAALGLAFVRAWLVASDRRSTVYVWPALTLVLLATTSMTESYLLFEGGLLLFVTSAFAAARNRSWRRRLD</sequence>
<gene>
    <name evidence="7" type="ORF">NNL39_02530</name>
</gene>
<dbReference type="EMBL" id="CP101497">
    <property type="protein sequence ID" value="UTT63003.1"/>
    <property type="molecule type" value="Genomic_DNA"/>
</dbReference>
<feature type="transmembrane region" description="Helical" evidence="5">
    <location>
        <begin position="72"/>
        <end position="90"/>
    </location>
</feature>
<evidence type="ECO:0000256" key="5">
    <source>
        <dbReference type="SAM" id="Phobius"/>
    </source>
</evidence>
<evidence type="ECO:0000256" key="3">
    <source>
        <dbReference type="ARBA" id="ARBA00022989"/>
    </source>
</evidence>
<dbReference type="InterPro" id="IPR051533">
    <property type="entry name" value="WaaL-like"/>
</dbReference>
<reference evidence="7" key="1">
    <citation type="submission" date="2022-07" db="EMBL/GenBank/DDBJ databases">
        <title>Taxonomic analysis of Microcella humidisoli nov. sp., isolated from riverside soil.</title>
        <authorList>
            <person name="Molina K.M."/>
            <person name="Kim S.B."/>
        </authorList>
    </citation>
    <scope>NUCLEOTIDE SEQUENCE</scope>
    <source>
        <strain evidence="7">MMS21-STM10</strain>
    </source>
</reference>
<keyword evidence="3 5" id="KW-1133">Transmembrane helix</keyword>
<name>A0ABY5FY77_9MICO</name>
<dbReference type="PANTHER" id="PTHR37422:SF13">
    <property type="entry name" value="LIPOPOLYSACCHARIDE BIOSYNTHESIS PROTEIN PA4999-RELATED"/>
    <property type="match status" value="1"/>
</dbReference>